<evidence type="ECO:0000256" key="4">
    <source>
        <dbReference type="ARBA" id="ARBA00022989"/>
    </source>
</evidence>
<dbReference type="CDD" id="cd17323">
    <property type="entry name" value="MFS_Tpo1_MDR_like"/>
    <property type="match status" value="1"/>
</dbReference>
<feature type="transmembrane region" description="Helical" evidence="7">
    <location>
        <begin position="382"/>
        <end position="399"/>
    </location>
</feature>
<dbReference type="SUPFAM" id="SSF103473">
    <property type="entry name" value="MFS general substrate transporter"/>
    <property type="match status" value="1"/>
</dbReference>
<feature type="transmembrane region" description="Helical" evidence="7">
    <location>
        <begin position="405"/>
        <end position="428"/>
    </location>
</feature>
<dbReference type="Gene3D" id="1.20.1720.10">
    <property type="entry name" value="Multidrug resistance protein D"/>
    <property type="match status" value="1"/>
</dbReference>
<dbReference type="EMBL" id="LK023385">
    <property type="protein sequence ID" value="CDS13805.1"/>
    <property type="molecule type" value="Genomic_DNA"/>
</dbReference>
<feature type="transmembrane region" description="Helical" evidence="7">
    <location>
        <begin position="472"/>
        <end position="494"/>
    </location>
</feature>
<protein>
    <recommendedName>
        <fullName evidence="8">Major facilitator superfamily (MFS) profile domain-containing protein</fullName>
    </recommendedName>
</protein>
<keyword evidence="5 7" id="KW-0472">Membrane</keyword>
<name>A0A077X2J2_9FUNG</name>
<evidence type="ECO:0000256" key="7">
    <source>
        <dbReference type="SAM" id="Phobius"/>
    </source>
</evidence>
<evidence type="ECO:0000256" key="3">
    <source>
        <dbReference type="ARBA" id="ARBA00022692"/>
    </source>
</evidence>
<keyword evidence="3 7" id="KW-0812">Transmembrane</keyword>
<dbReference type="PANTHER" id="PTHR23502">
    <property type="entry name" value="MAJOR FACILITATOR SUPERFAMILY"/>
    <property type="match status" value="1"/>
</dbReference>
<feature type="transmembrane region" description="Helical" evidence="7">
    <location>
        <begin position="117"/>
        <end position="137"/>
    </location>
</feature>
<feature type="transmembrane region" description="Helical" evidence="7">
    <location>
        <begin position="81"/>
        <end position="105"/>
    </location>
</feature>
<feature type="transmembrane region" description="Helical" evidence="7">
    <location>
        <begin position="207"/>
        <end position="225"/>
    </location>
</feature>
<dbReference type="Pfam" id="PF07690">
    <property type="entry name" value="MFS_1"/>
    <property type="match status" value="1"/>
</dbReference>
<feature type="compositionally biased region" description="Basic and acidic residues" evidence="6">
    <location>
        <begin position="24"/>
        <end position="45"/>
    </location>
</feature>
<dbReference type="GO" id="GO:0022857">
    <property type="term" value="F:transmembrane transporter activity"/>
    <property type="evidence" value="ECO:0007669"/>
    <property type="project" value="InterPro"/>
</dbReference>
<keyword evidence="2" id="KW-0813">Transport</keyword>
<evidence type="ECO:0000256" key="2">
    <source>
        <dbReference type="ARBA" id="ARBA00022448"/>
    </source>
</evidence>
<feature type="transmembrane region" description="Helical" evidence="7">
    <location>
        <begin position="149"/>
        <end position="168"/>
    </location>
</feature>
<dbReference type="InterPro" id="IPR020846">
    <property type="entry name" value="MFS_dom"/>
</dbReference>
<dbReference type="GO" id="GO:0005886">
    <property type="term" value="C:plasma membrane"/>
    <property type="evidence" value="ECO:0007669"/>
    <property type="project" value="TreeGrafter"/>
</dbReference>
<dbReference type="OrthoDB" id="440553at2759"/>
<dbReference type="PROSITE" id="PS50850">
    <property type="entry name" value="MFS"/>
    <property type="match status" value="1"/>
</dbReference>
<gene>
    <name evidence="9" type="ORF">LRAMOSA05979</name>
</gene>
<sequence length="509" mass="56160">MDPEKARSTDSTADEDVEQQTIHNDGHQPKPDEIRPAVVRADSEKTAIPTVNPPPRRKFLARLILGDRPAPDRQFSKKKKLMILATVAIAGTISPVATTIYYPAIVEMQYDLNTTDTAMNASLSVFTFATALFPLMWASFGDKFGRRPVYLVSFLISVIGSICCALSVNVGMLIAFRAVSAIGSSSVMSIGAGTISDLFEAEERGRAFGYYTMGPLLGPALAPIIGGYLSQGLGWRANFWFLAIFAFCIWLCIFLILPETLMKQPKQNDNSGDKPKSRHRPVNPIAPITLLRFPNVALTVSFVGILFFVWYLINTNFTRLYQQQYGLDTGTTGLCYLPLAGGAMVGCVLGGRVSDQNYRRRVAKAKENNQEVYPEMRMGSPLFYGSLFLQLAICIVYGWCLEFNVHYAVGIVMLFFIGFSLMIPNVTMSAYLIDCFRKKGASVTACNNFVRYIMAGIGSLVASDIQRALGSGILYTVCGAALLLFSILLVILRMKGKEWAIKRKEQGYV</sequence>
<comment type="subcellular location">
    <subcellularLocation>
        <location evidence="1">Membrane</location>
        <topology evidence="1">Multi-pass membrane protein</topology>
    </subcellularLocation>
</comment>
<evidence type="ECO:0000256" key="6">
    <source>
        <dbReference type="SAM" id="MobiDB-lite"/>
    </source>
</evidence>
<dbReference type="AlphaFoldDB" id="A0A077X2J2"/>
<organism evidence="9">
    <name type="scientific">Lichtheimia ramosa</name>
    <dbReference type="NCBI Taxonomy" id="688394"/>
    <lineage>
        <taxon>Eukaryota</taxon>
        <taxon>Fungi</taxon>
        <taxon>Fungi incertae sedis</taxon>
        <taxon>Mucoromycota</taxon>
        <taxon>Mucoromycotina</taxon>
        <taxon>Mucoromycetes</taxon>
        <taxon>Mucorales</taxon>
        <taxon>Lichtheimiaceae</taxon>
        <taxon>Lichtheimia</taxon>
    </lineage>
</organism>
<feature type="domain" description="Major facilitator superfamily (MFS) profile" evidence="8">
    <location>
        <begin position="83"/>
        <end position="497"/>
    </location>
</feature>
<dbReference type="InterPro" id="IPR011701">
    <property type="entry name" value="MFS"/>
</dbReference>
<evidence type="ECO:0000259" key="8">
    <source>
        <dbReference type="PROSITE" id="PS50850"/>
    </source>
</evidence>
<reference evidence="9" key="1">
    <citation type="journal article" date="2014" name="Genome Announc.">
        <title>De novo whole-genome sequence and genome annotation of Lichtheimia ramosa.</title>
        <authorList>
            <person name="Linde J."/>
            <person name="Schwartze V."/>
            <person name="Binder U."/>
            <person name="Lass-Florl C."/>
            <person name="Voigt K."/>
            <person name="Horn F."/>
        </authorList>
    </citation>
    <scope>NUCLEOTIDE SEQUENCE</scope>
    <source>
        <strain evidence="9">JMRC FSU:6197</strain>
    </source>
</reference>
<feature type="transmembrane region" description="Helical" evidence="7">
    <location>
        <begin position="449"/>
        <end position="466"/>
    </location>
</feature>
<dbReference type="InterPro" id="IPR036259">
    <property type="entry name" value="MFS_trans_sf"/>
</dbReference>
<proteinExistence type="predicted"/>
<dbReference type="FunFam" id="1.20.1250.20:FF:000172">
    <property type="entry name" value="MFS multidrug resistance transporter"/>
    <property type="match status" value="1"/>
</dbReference>
<keyword evidence="4 7" id="KW-1133">Transmembrane helix</keyword>
<feature type="transmembrane region" description="Helical" evidence="7">
    <location>
        <begin position="174"/>
        <end position="195"/>
    </location>
</feature>
<feature type="transmembrane region" description="Helical" evidence="7">
    <location>
        <begin position="333"/>
        <end position="351"/>
    </location>
</feature>
<feature type="transmembrane region" description="Helical" evidence="7">
    <location>
        <begin position="293"/>
        <end position="313"/>
    </location>
</feature>
<feature type="region of interest" description="Disordered" evidence="6">
    <location>
        <begin position="1"/>
        <end position="53"/>
    </location>
</feature>
<accession>A0A077X2J2</accession>
<dbReference type="PANTHER" id="PTHR23502:SF5">
    <property type="entry name" value="QUINIDINE RESISTANCE PROTEIN 3"/>
    <property type="match status" value="1"/>
</dbReference>
<evidence type="ECO:0000256" key="5">
    <source>
        <dbReference type="ARBA" id="ARBA00023136"/>
    </source>
</evidence>
<feature type="transmembrane region" description="Helical" evidence="7">
    <location>
        <begin position="237"/>
        <end position="257"/>
    </location>
</feature>
<evidence type="ECO:0000313" key="9">
    <source>
        <dbReference type="EMBL" id="CDS13805.1"/>
    </source>
</evidence>
<evidence type="ECO:0000256" key="1">
    <source>
        <dbReference type="ARBA" id="ARBA00004141"/>
    </source>
</evidence>